<name>X0S3E9_9ZZZZ</name>
<comment type="caution">
    <text evidence="1">The sequence shown here is derived from an EMBL/GenBank/DDBJ whole genome shotgun (WGS) entry which is preliminary data.</text>
</comment>
<sequence>TAESALVGLSVCNCNGLGFFFFRKTGAVLALDFPNGEASFLISVPRGDIVLAFEPPPPHLSDFDSAFIEVEVRSGGDSQTVLALLDTGTNASVMQRGLVGTPAALTPNRLDITVAQEHLGTVAVQVGLFDVAGLPDLILGTDVMRVWADRWYFYFAPQRGTVTVILHGQQKGDAAVLNKAPLQRPSFSCSVTARG</sequence>
<dbReference type="GO" id="GO:0004190">
    <property type="term" value="F:aspartic-type endopeptidase activity"/>
    <property type="evidence" value="ECO:0007669"/>
    <property type="project" value="InterPro"/>
</dbReference>
<feature type="non-terminal residue" evidence="1">
    <location>
        <position position="1"/>
    </location>
</feature>
<dbReference type="InterPro" id="IPR001969">
    <property type="entry name" value="Aspartic_peptidase_AS"/>
</dbReference>
<dbReference type="EMBL" id="BARS01002966">
    <property type="protein sequence ID" value="GAF75544.1"/>
    <property type="molecule type" value="Genomic_DNA"/>
</dbReference>
<evidence type="ECO:0000313" key="1">
    <source>
        <dbReference type="EMBL" id="GAF75544.1"/>
    </source>
</evidence>
<dbReference type="PROSITE" id="PS00141">
    <property type="entry name" value="ASP_PROTEASE"/>
    <property type="match status" value="1"/>
</dbReference>
<organism evidence="1">
    <name type="scientific">marine sediment metagenome</name>
    <dbReference type="NCBI Taxonomy" id="412755"/>
    <lineage>
        <taxon>unclassified sequences</taxon>
        <taxon>metagenomes</taxon>
        <taxon>ecological metagenomes</taxon>
    </lineage>
</organism>
<gene>
    <name evidence="1" type="ORF">S01H1_05705</name>
</gene>
<protein>
    <submittedName>
        <fullName evidence="1">Uncharacterized protein</fullName>
    </submittedName>
</protein>
<accession>X0S3E9</accession>
<dbReference type="GO" id="GO:0006508">
    <property type="term" value="P:proteolysis"/>
    <property type="evidence" value="ECO:0007669"/>
    <property type="project" value="InterPro"/>
</dbReference>
<reference evidence="1" key="1">
    <citation type="journal article" date="2014" name="Front. Microbiol.">
        <title>High frequency of phylogenetically diverse reductive dehalogenase-homologous genes in deep subseafloor sedimentary metagenomes.</title>
        <authorList>
            <person name="Kawai M."/>
            <person name="Futagami T."/>
            <person name="Toyoda A."/>
            <person name="Takaki Y."/>
            <person name="Nishi S."/>
            <person name="Hori S."/>
            <person name="Arai W."/>
            <person name="Tsubouchi T."/>
            <person name="Morono Y."/>
            <person name="Uchiyama I."/>
            <person name="Ito T."/>
            <person name="Fujiyama A."/>
            <person name="Inagaki F."/>
            <person name="Takami H."/>
        </authorList>
    </citation>
    <scope>NUCLEOTIDE SEQUENCE</scope>
    <source>
        <strain evidence="1">Expedition CK06-06</strain>
    </source>
</reference>
<dbReference type="AlphaFoldDB" id="X0S3E9"/>
<proteinExistence type="predicted"/>